<dbReference type="SUPFAM" id="SSF54211">
    <property type="entry name" value="Ribosomal protein S5 domain 2-like"/>
    <property type="match status" value="1"/>
</dbReference>
<dbReference type="FunFam" id="3.30.565.10:FF:000003">
    <property type="entry name" value="DNA mismatch repair endonuclease MutL"/>
    <property type="match status" value="1"/>
</dbReference>
<dbReference type="NCBIfam" id="TIGR00585">
    <property type="entry name" value="mutl"/>
    <property type="match status" value="1"/>
</dbReference>
<evidence type="ECO:0000256" key="4">
    <source>
        <dbReference type="ARBA" id="ARBA00023204"/>
    </source>
</evidence>
<feature type="domain" description="DNA mismatch repair protein S5" evidence="8">
    <location>
        <begin position="209"/>
        <end position="327"/>
    </location>
</feature>
<dbReference type="CDD" id="cd16926">
    <property type="entry name" value="HATPase_MutL-MLH-PMS-like"/>
    <property type="match status" value="1"/>
</dbReference>
<evidence type="ECO:0000259" key="7">
    <source>
        <dbReference type="SMART" id="SM00853"/>
    </source>
</evidence>
<comment type="similarity">
    <text evidence="1 5">Belongs to the DNA mismatch repair MutL/HexB family.</text>
</comment>
<dbReference type="InterPro" id="IPR038973">
    <property type="entry name" value="MutL/Mlh/Pms-like"/>
</dbReference>
<sequence length="636" mass="67663">MSARIQRLPDHLVNQIAAGEVVERPAAALKELLENSIDAGASRVTVDLAEGGIRLIRVNDNGGGIAADDLALALDRHATSKIRSLDDLEHVGTLGFRGEGLASIAAISRLTLTSRPPGAEMAWQVLAQDGALHPPEPAAHAEGTTVEVADVYFNTPARRKFLKSPNTEYAHCEAAFERIALAHPEVEMTLRHNGKVSWRLARHTLAERVGQLLGNDFAASALSVDAQAAGLTLSGFAGSPTLGKSSRDAQYFFVNGRFVRDKLVNHAVRQAYHDVLHHDRHPSYALFLTLDPAAVDVNVHPTKVEVRFREAQAVHQFIFHAVNKALAASKAGADSPTEGAADALDAPAGSGARAPLLGSFEPPPRRPAGSSAGGGLRYDSAPRQSRLPLSVADHGGGSGFYASLFAGVREAEQAASTPEHHTPSQPDAPPSAASLPTRRDDALPPLGFALAQLLGVYILAQNADGLVVVDMHAAHERIVYERLKTQFDAQAIVQQPLLLPVAFAADRLETAAAHDHAEALAALGLELAVLGPGQLAVRAAPALLKDADPVPLARAMLQELREHGGSQALTEHRNALLATMACHGAVRANRSLTLPEMNALLRDMEATERSGQCNHGRPTWRALSMKELDGLFMRGQ</sequence>
<dbReference type="PROSITE" id="PS00058">
    <property type="entry name" value="DNA_MISMATCH_REPAIR_1"/>
    <property type="match status" value="1"/>
</dbReference>
<accession>A0A318L8Q0</accession>
<dbReference type="SUPFAM" id="SSF55874">
    <property type="entry name" value="ATPase domain of HSP90 chaperone/DNA topoisomerase II/histidine kinase"/>
    <property type="match status" value="1"/>
</dbReference>
<dbReference type="AlphaFoldDB" id="A0A318L8Q0"/>
<dbReference type="InterPro" id="IPR037198">
    <property type="entry name" value="MutL_C_sf"/>
</dbReference>
<evidence type="ECO:0000256" key="3">
    <source>
        <dbReference type="ARBA" id="ARBA00022763"/>
    </source>
</evidence>
<keyword evidence="10" id="KW-1185">Reference proteome</keyword>
<dbReference type="InterPro" id="IPR036890">
    <property type="entry name" value="HATPase_C_sf"/>
</dbReference>
<dbReference type="RefSeq" id="WP_110389212.1">
    <property type="nucleotide sequence ID" value="NZ_QJKI01000001.1"/>
</dbReference>
<feature type="domain" description="MutL C-terminal dimerisation" evidence="7">
    <location>
        <begin position="449"/>
        <end position="592"/>
    </location>
</feature>
<dbReference type="SUPFAM" id="SSF118116">
    <property type="entry name" value="DNA mismatch repair protein MutL"/>
    <property type="match status" value="1"/>
</dbReference>
<dbReference type="Gene3D" id="3.30.230.10">
    <property type="match status" value="1"/>
</dbReference>
<dbReference type="Gene3D" id="3.30.1540.20">
    <property type="entry name" value="MutL, C-terminal domain, dimerisation subdomain"/>
    <property type="match status" value="1"/>
</dbReference>
<keyword evidence="4 5" id="KW-0234">DNA repair</keyword>
<dbReference type="Pfam" id="PF08676">
    <property type="entry name" value="MutL_C"/>
    <property type="match status" value="1"/>
</dbReference>
<evidence type="ECO:0000259" key="8">
    <source>
        <dbReference type="SMART" id="SM01340"/>
    </source>
</evidence>
<dbReference type="SMART" id="SM01340">
    <property type="entry name" value="DNA_mis_repair"/>
    <property type="match status" value="1"/>
</dbReference>
<dbReference type="InterPro" id="IPR014721">
    <property type="entry name" value="Ribsml_uS5_D2-typ_fold_subgr"/>
</dbReference>
<dbReference type="CDD" id="cd03482">
    <property type="entry name" value="MutL_Trans_MutL"/>
    <property type="match status" value="1"/>
</dbReference>
<dbReference type="HAMAP" id="MF_00149">
    <property type="entry name" value="DNA_mis_repair"/>
    <property type="match status" value="1"/>
</dbReference>
<dbReference type="NCBIfam" id="NF000949">
    <property type="entry name" value="PRK00095.1-2"/>
    <property type="match status" value="1"/>
</dbReference>
<comment type="function">
    <text evidence="5">This protein is involved in the repair of mismatches in DNA. It is required for dam-dependent methyl-directed DNA mismatch repair. May act as a 'molecular matchmaker', a protein that promotes the formation of a stable complex between two or more DNA-binding proteins in an ATP-dependent manner without itself being part of a final effector complex.</text>
</comment>
<protein>
    <recommendedName>
        <fullName evidence="2 5">DNA mismatch repair protein MutL</fullName>
    </recommendedName>
</protein>
<dbReference type="Gene3D" id="3.30.1370.100">
    <property type="entry name" value="MutL, C-terminal domain, regulatory subdomain"/>
    <property type="match status" value="1"/>
</dbReference>
<name>A0A318L8Q0_9NEIS</name>
<dbReference type="InterPro" id="IPR013507">
    <property type="entry name" value="DNA_mismatch_S5_2-like"/>
</dbReference>
<keyword evidence="3 5" id="KW-0227">DNA damage</keyword>
<organism evidence="9 10">
    <name type="scientific">Rivihabitans pingtungensis</name>
    <dbReference type="NCBI Taxonomy" id="1054498"/>
    <lineage>
        <taxon>Bacteria</taxon>
        <taxon>Pseudomonadati</taxon>
        <taxon>Pseudomonadota</taxon>
        <taxon>Betaproteobacteria</taxon>
        <taxon>Neisseriales</taxon>
        <taxon>Aquaspirillaceae</taxon>
        <taxon>Rivihabitans</taxon>
    </lineage>
</organism>
<dbReference type="GO" id="GO:0005524">
    <property type="term" value="F:ATP binding"/>
    <property type="evidence" value="ECO:0007669"/>
    <property type="project" value="InterPro"/>
</dbReference>
<evidence type="ECO:0000256" key="5">
    <source>
        <dbReference type="HAMAP-Rule" id="MF_00149"/>
    </source>
</evidence>
<reference evidence="9 10" key="1">
    <citation type="submission" date="2018-05" db="EMBL/GenBank/DDBJ databases">
        <title>Genomic Encyclopedia of Type Strains, Phase IV (KMG-IV): sequencing the most valuable type-strain genomes for metagenomic binning, comparative biology and taxonomic classification.</title>
        <authorList>
            <person name="Goeker M."/>
        </authorList>
    </citation>
    <scope>NUCLEOTIDE SEQUENCE [LARGE SCALE GENOMIC DNA]</scope>
    <source>
        <strain evidence="9 10">DSM 29661</strain>
    </source>
</reference>
<evidence type="ECO:0000256" key="2">
    <source>
        <dbReference type="ARBA" id="ARBA00021975"/>
    </source>
</evidence>
<dbReference type="SMART" id="SM00853">
    <property type="entry name" value="MutL_C"/>
    <property type="match status" value="1"/>
</dbReference>
<dbReference type="Pfam" id="PF13589">
    <property type="entry name" value="HATPase_c_3"/>
    <property type="match status" value="1"/>
</dbReference>
<dbReference type="InterPro" id="IPR020568">
    <property type="entry name" value="Ribosomal_Su5_D2-typ_SF"/>
</dbReference>
<dbReference type="Pfam" id="PF01119">
    <property type="entry name" value="DNA_mis_repair"/>
    <property type="match status" value="1"/>
</dbReference>
<dbReference type="InterPro" id="IPR002099">
    <property type="entry name" value="MutL/Mlh/PMS"/>
</dbReference>
<dbReference type="GO" id="GO:0030983">
    <property type="term" value="F:mismatched DNA binding"/>
    <property type="evidence" value="ECO:0007669"/>
    <property type="project" value="InterPro"/>
</dbReference>
<gene>
    <name evidence="5" type="primary">mutL</name>
    <name evidence="9" type="ORF">DFR34_101122</name>
</gene>
<dbReference type="GO" id="GO:0032300">
    <property type="term" value="C:mismatch repair complex"/>
    <property type="evidence" value="ECO:0007669"/>
    <property type="project" value="InterPro"/>
</dbReference>
<dbReference type="GO" id="GO:0140664">
    <property type="term" value="F:ATP-dependent DNA damage sensor activity"/>
    <property type="evidence" value="ECO:0007669"/>
    <property type="project" value="InterPro"/>
</dbReference>
<dbReference type="PANTHER" id="PTHR10073:SF12">
    <property type="entry name" value="DNA MISMATCH REPAIR PROTEIN MLH1"/>
    <property type="match status" value="1"/>
</dbReference>
<feature type="region of interest" description="Disordered" evidence="6">
    <location>
        <begin position="411"/>
        <end position="439"/>
    </location>
</feature>
<comment type="caution">
    <text evidence="9">The sequence shown here is derived from an EMBL/GenBank/DDBJ whole genome shotgun (WGS) entry which is preliminary data.</text>
</comment>
<dbReference type="InterPro" id="IPR014762">
    <property type="entry name" value="DNA_mismatch_repair_CS"/>
</dbReference>
<dbReference type="InterPro" id="IPR014790">
    <property type="entry name" value="MutL_C"/>
</dbReference>
<dbReference type="EMBL" id="QJKI01000001">
    <property type="protein sequence ID" value="PXX81893.1"/>
    <property type="molecule type" value="Genomic_DNA"/>
</dbReference>
<dbReference type="GO" id="GO:0016887">
    <property type="term" value="F:ATP hydrolysis activity"/>
    <property type="evidence" value="ECO:0007669"/>
    <property type="project" value="InterPro"/>
</dbReference>
<dbReference type="PANTHER" id="PTHR10073">
    <property type="entry name" value="DNA MISMATCH REPAIR PROTEIN MLH, PMS, MUTL"/>
    <property type="match status" value="1"/>
</dbReference>
<evidence type="ECO:0000256" key="6">
    <source>
        <dbReference type="SAM" id="MobiDB-lite"/>
    </source>
</evidence>
<evidence type="ECO:0000313" key="10">
    <source>
        <dbReference type="Proteomes" id="UP000247555"/>
    </source>
</evidence>
<dbReference type="OrthoDB" id="9763467at2"/>
<dbReference type="Gene3D" id="3.30.565.10">
    <property type="entry name" value="Histidine kinase-like ATPase, C-terminal domain"/>
    <property type="match status" value="1"/>
</dbReference>
<dbReference type="GO" id="GO:0006298">
    <property type="term" value="P:mismatch repair"/>
    <property type="evidence" value="ECO:0007669"/>
    <property type="project" value="UniProtKB-UniRule"/>
</dbReference>
<proteinExistence type="inferred from homology"/>
<feature type="region of interest" description="Disordered" evidence="6">
    <location>
        <begin position="332"/>
        <end position="380"/>
    </location>
</feature>
<evidence type="ECO:0000313" key="9">
    <source>
        <dbReference type="EMBL" id="PXX81893.1"/>
    </source>
</evidence>
<dbReference type="InterPro" id="IPR042120">
    <property type="entry name" value="MutL_C_dimsub"/>
</dbReference>
<evidence type="ECO:0000256" key="1">
    <source>
        <dbReference type="ARBA" id="ARBA00006082"/>
    </source>
</evidence>
<dbReference type="InterPro" id="IPR020667">
    <property type="entry name" value="DNA_mismatch_repair_MutL"/>
</dbReference>
<dbReference type="InterPro" id="IPR042121">
    <property type="entry name" value="MutL_C_regsub"/>
</dbReference>
<dbReference type="Proteomes" id="UP000247555">
    <property type="component" value="Unassembled WGS sequence"/>
</dbReference>